<dbReference type="GeneID" id="72191874"/>
<accession>A0A8U0IJN6</accession>
<evidence type="ECO:0000313" key="2">
    <source>
        <dbReference type="EMBL" id="UPW00464.1"/>
    </source>
</evidence>
<organism evidence="2 3">
    <name type="scientific">Halorussus gelatinilyticus</name>
    <dbReference type="NCBI Taxonomy" id="2937524"/>
    <lineage>
        <taxon>Archaea</taxon>
        <taxon>Methanobacteriati</taxon>
        <taxon>Methanobacteriota</taxon>
        <taxon>Stenosarchaea group</taxon>
        <taxon>Halobacteria</taxon>
        <taxon>Halobacteriales</taxon>
        <taxon>Haladaptataceae</taxon>
        <taxon>Halorussus</taxon>
    </lineage>
</organism>
<gene>
    <name evidence="2" type="ORF">M0R88_18425</name>
</gene>
<dbReference type="Pfam" id="PF24336">
    <property type="entry name" value="DUF7504"/>
    <property type="match status" value="1"/>
</dbReference>
<protein>
    <recommendedName>
        <fullName evidence="1">DUF7344 domain-containing protein</fullName>
    </recommendedName>
</protein>
<dbReference type="Pfam" id="PF24035">
    <property type="entry name" value="DUF7344"/>
    <property type="match status" value="1"/>
</dbReference>
<dbReference type="AlphaFoldDB" id="A0A8U0IJN6"/>
<evidence type="ECO:0000259" key="1">
    <source>
        <dbReference type="Pfam" id="PF24035"/>
    </source>
</evidence>
<dbReference type="Proteomes" id="UP000830434">
    <property type="component" value="Chromosome"/>
</dbReference>
<dbReference type="InterPro" id="IPR055927">
    <property type="entry name" value="DUF7504"/>
</dbReference>
<proteinExistence type="predicted"/>
<dbReference type="EMBL" id="CP096658">
    <property type="protein sequence ID" value="UPW00464.1"/>
    <property type="molecule type" value="Genomic_DNA"/>
</dbReference>
<dbReference type="KEGG" id="haxz:M0R88_18425"/>
<dbReference type="Gene3D" id="1.10.10.10">
    <property type="entry name" value="Winged helix-like DNA-binding domain superfamily/Winged helix DNA-binding domain"/>
    <property type="match status" value="1"/>
</dbReference>
<sequence length="298" mass="33370">MQDTKLVRTCIDCDPHKLILRRTTDDDSRFDVLLDLLTEDLTDAVAVTYRRSERFLHEWRERVDQPPQNVGVVSVGEQMRSSTAASAPLPADRTPLCGVADPTDTDEIRAAVTNYLDGWTTGGDEVVYFDSLTDLLAHGDAATVTDFLREFLRGLDARGAVGHFCLRPGAHERRVVREVASLFDTVVETVETVTPSVARPSVDDCFEVVADPRRRTVLDVLADGEATTVSELTGRIADRCSVERERAATSLRHVHLPKLAEYGVVVHDRNADRVEPGDYYERVEPYLRKLRGTDDDRY</sequence>
<name>A0A8U0IJN6_9EURY</name>
<keyword evidence="3" id="KW-1185">Reference proteome</keyword>
<dbReference type="InterPro" id="IPR036390">
    <property type="entry name" value="WH_DNA-bd_sf"/>
</dbReference>
<dbReference type="InterPro" id="IPR036388">
    <property type="entry name" value="WH-like_DNA-bd_sf"/>
</dbReference>
<reference evidence="2" key="1">
    <citation type="submission" date="2022-04" db="EMBL/GenBank/DDBJ databases">
        <title>Diverse halophilic archaea isolated from saline environments.</title>
        <authorList>
            <person name="Cui H.-L."/>
        </authorList>
    </citation>
    <scope>NUCLEOTIDE SEQUENCE</scope>
    <source>
        <strain evidence="2">XZYJT40</strain>
    </source>
</reference>
<dbReference type="RefSeq" id="WP_248654875.1">
    <property type="nucleotide sequence ID" value="NZ_CP096658.1"/>
</dbReference>
<dbReference type="InterPro" id="IPR055768">
    <property type="entry name" value="DUF7344"/>
</dbReference>
<dbReference type="SUPFAM" id="SSF46785">
    <property type="entry name" value="Winged helix' DNA-binding domain"/>
    <property type="match status" value="1"/>
</dbReference>
<evidence type="ECO:0000313" key="3">
    <source>
        <dbReference type="Proteomes" id="UP000830434"/>
    </source>
</evidence>
<feature type="domain" description="DUF7344" evidence="1">
    <location>
        <begin position="206"/>
        <end position="275"/>
    </location>
</feature>